<accession>A0ABQ2WD10</accession>
<keyword evidence="1" id="KW-0460">Magnesium</keyword>
<keyword evidence="1" id="KW-1208">Phospholipid metabolism</keyword>
<dbReference type="RefSeq" id="WP_189479753.1">
    <property type="nucleotide sequence ID" value="NZ_BMYR01000001.1"/>
</dbReference>
<reference evidence="5" key="1">
    <citation type="journal article" date="2019" name="Int. J. Syst. Evol. Microbiol.">
        <title>The Global Catalogue of Microorganisms (GCM) 10K type strain sequencing project: providing services to taxonomists for standard genome sequencing and annotation.</title>
        <authorList>
            <consortium name="The Broad Institute Genomics Platform"/>
            <consortium name="The Broad Institute Genome Sequencing Center for Infectious Disease"/>
            <person name="Wu L."/>
            <person name="Ma J."/>
        </authorList>
    </citation>
    <scope>NUCLEOTIDE SEQUENCE [LARGE SCALE GENOMIC DNA]</scope>
    <source>
        <strain evidence="5">KCTC 23723</strain>
    </source>
</reference>
<dbReference type="InterPro" id="IPR026037">
    <property type="entry name" value="PgpA"/>
</dbReference>
<comment type="caution">
    <text evidence="4">The sequence shown here is derived from an EMBL/GenBank/DDBJ whole genome shotgun (WGS) entry which is preliminary data.</text>
</comment>
<comment type="catalytic activity">
    <reaction evidence="1">
        <text>a 1,2-diacyl-sn-glycero-3-phospho-(1'-sn-glycero-3'-phosphate) + H2O = a 1,2-diacyl-sn-glycero-3-phospho-(1'-sn-glycerol) + phosphate</text>
        <dbReference type="Rhea" id="RHEA:33751"/>
        <dbReference type="ChEBI" id="CHEBI:15377"/>
        <dbReference type="ChEBI" id="CHEBI:43474"/>
        <dbReference type="ChEBI" id="CHEBI:60110"/>
        <dbReference type="ChEBI" id="CHEBI:64716"/>
        <dbReference type="EC" id="3.1.3.27"/>
    </reaction>
</comment>
<dbReference type="CDD" id="cd06971">
    <property type="entry name" value="PgpA"/>
    <property type="match status" value="1"/>
</dbReference>
<dbReference type="EMBL" id="BMYR01000001">
    <property type="protein sequence ID" value="GGW50550.1"/>
    <property type="molecule type" value="Genomic_DNA"/>
</dbReference>
<keyword evidence="1" id="KW-0595">Phospholipid degradation</keyword>
<keyword evidence="2" id="KW-1133">Transmembrane helix</keyword>
<dbReference type="SUPFAM" id="SSF101307">
    <property type="entry name" value="YutG-like"/>
    <property type="match status" value="1"/>
</dbReference>
<comment type="subcellular location">
    <subcellularLocation>
        <location evidence="1">Cell inner membrane</location>
        <topology evidence="1">Multi-pass membrane protein</topology>
    </subcellularLocation>
</comment>
<dbReference type="PIRSF" id="PIRSF006162">
    <property type="entry name" value="PgpA"/>
    <property type="match status" value="1"/>
</dbReference>
<name>A0ABQ2WD10_9ALTE</name>
<dbReference type="Pfam" id="PF04608">
    <property type="entry name" value="PgpA"/>
    <property type="match status" value="1"/>
</dbReference>
<keyword evidence="1 2" id="KW-0812">Transmembrane</keyword>
<dbReference type="PANTHER" id="PTHR36305">
    <property type="entry name" value="PHOSPHATIDYLGLYCEROPHOSPHATASE A"/>
    <property type="match status" value="1"/>
</dbReference>
<dbReference type="InterPro" id="IPR036681">
    <property type="entry name" value="PgpA-like_sf"/>
</dbReference>
<dbReference type="Proteomes" id="UP000634667">
    <property type="component" value="Unassembled WGS sequence"/>
</dbReference>
<comment type="function">
    <text evidence="1">Lipid phosphatase which dephosphorylates phosphatidylglycerophosphate (PGP) to phosphatidylglycerol (PG).</text>
</comment>
<comment type="pathway">
    <text evidence="1">Phospholipid metabolism; phosphatidylglycerol biosynthesis; phosphatidylglycerol from CDP-diacylglycerol: step 2/2.</text>
</comment>
<feature type="transmembrane region" description="Helical" evidence="2">
    <location>
        <begin position="85"/>
        <end position="112"/>
    </location>
</feature>
<proteinExistence type="predicted"/>
<keyword evidence="5" id="KW-1185">Reference proteome</keyword>
<protein>
    <recommendedName>
        <fullName evidence="1">Phosphatidylglycerophosphatase A</fullName>
        <ecNumber evidence="1">3.1.3.27</ecNumber>
    </recommendedName>
    <alternativeName>
        <fullName evidence="1">Phosphatidylglycerolphosphate phosphatase A</fullName>
    </alternativeName>
</protein>
<keyword evidence="1" id="KW-0443">Lipid metabolism</keyword>
<feature type="transmembrane region" description="Helical" evidence="2">
    <location>
        <begin position="38"/>
        <end position="64"/>
    </location>
</feature>
<evidence type="ECO:0000259" key="3">
    <source>
        <dbReference type="Pfam" id="PF04608"/>
    </source>
</evidence>
<evidence type="ECO:0000313" key="5">
    <source>
        <dbReference type="Proteomes" id="UP000634667"/>
    </source>
</evidence>
<keyword evidence="1 2" id="KW-0472">Membrane</keyword>
<evidence type="ECO:0000313" key="4">
    <source>
        <dbReference type="EMBL" id="GGW50550.1"/>
    </source>
</evidence>
<keyword evidence="1" id="KW-0378">Hydrolase</keyword>
<dbReference type="EC" id="3.1.3.27" evidence="1"/>
<sequence>MKASFQLSKWQHFLALGFGSGLAPKAPGTFGTLVALPLVWLLSLAGTAWFIAFLLLGTLLGIYVCGKTAADVGEHDHGAIVWDEIIGFTLTMLFVPVSLGTLVLGFVLFRFFDIVKPWPIRWCDQRVHGGLGIMLDDILAALPALGLMHLVLYLGWLS</sequence>
<feature type="domain" description="YutG/PgpA" evidence="3">
    <location>
        <begin position="14"/>
        <end position="151"/>
    </location>
</feature>
<gene>
    <name evidence="4" type="ORF">GCM10008111_03090</name>
</gene>
<keyword evidence="1" id="KW-0442">Lipid degradation</keyword>
<keyword evidence="1" id="KW-0479">Metal-binding</keyword>
<evidence type="ECO:0000256" key="2">
    <source>
        <dbReference type="SAM" id="Phobius"/>
    </source>
</evidence>
<keyword evidence="1" id="KW-0997">Cell inner membrane</keyword>
<keyword evidence="1" id="KW-1003">Cell membrane</keyword>
<dbReference type="PANTHER" id="PTHR36305:SF1">
    <property type="entry name" value="PHOSPHATIDYLGLYCEROPHOSPHATASE A"/>
    <property type="match status" value="1"/>
</dbReference>
<comment type="cofactor">
    <cofactor evidence="1">
        <name>Mg(2+)</name>
        <dbReference type="ChEBI" id="CHEBI:18420"/>
    </cofactor>
</comment>
<dbReference type="InterPro" id="IPR007686">
    <property type="entry name" value="YutG/PgpA"/>
</dbReference>
<evidence type="ECO:0000256" key="1">
    <source>
        <dbReference type="PIRNR" id="PIRNR006162"/>
    </source>
</evidence>
<feature type="transmembrane region" description="Helical" evidence="2">
    <location>
        <begin position="138"/>
        <end position="157"/>
    </location>
</feature>
<organism evidence="4 5">
    <name type="scientific">Alishewanella tabrizica</name>
    <dbReference type="NCBI Taxonomy" id="671278"/>
    <lineage>
        <taxon>Bacteria</taxon>
        <taxon>Pseudomonadati</taxon>
        <taxon>Pseudomonadota</taxon>
        <taxon>Gammaproteobacteria</taxon>
        <taxon>Alteromonadales</taxon>
        <taxon>Alteromonadaceae</taxon>
        <taxon>Alishewanella</taxon>
    </lineage>
</organism>